<dbReference type="Pfam" id="PF00188">
    <property type="entry name" value="CAP"/>
    <property type="match status" value="1"/>
</dbReference>
<dbReference type="CDD" id="cd05379">
    <property type="entry name" value="CAP_bacterial"/>
    <property type="match status" value="1"/>
</dbReference>
<evidence type="ECO:0000313" key="2">
    <source>
        <dbReference type="EMBL" id="SFV71088.1"/>
    </source>
</evidence>
<dbReference type="Gene3D" id="3.40.33.10">
    <property type="entry name" value="CAP"/>
    <property type="match status" value="1"/>
</dbReference>
<sequence length="425" mass="49395">MRLDFMLVVFLIILLFWQNNTKKEEIFESKKQEIKIQKALPIDVAFEQTKAGEYLNDIREAMGMNTLLHNSLLENASQAHADYLVEHHSSSHHEIEENRGFTGINPIDRTLYAGYESMSVSENISTNIRKGKDSIDGLFSAIYHRFGFLDTGIDEIGIGVTQNSEKPEDTAFVYLMGNSELTALCHQKSFTGVGKYYYKICQDLEHRSSKKNFDKAKTYRQKTNPKIILYPYENQEEVPPAFYVETPDPLPDYDVSGFPVSISFNPYYFDKVELLYFRLYDAEDREIENVRIMDKDNDPHARFSDKEFALFPLERLDYESHYTAEVSYKHKGQAHTLSWQFTTKIPKEKLLVIQEKKAKIHIELNESVLLYFKPLHPHDVLESIYFPADISLERLDNNTFKLTMNKDLGDFEIKSGDRVVLVEVL</sequence>
<dbReference type="InterPro" id="IPR035940">
    <property type="entry name" value="CAP_sf"/>
</dbReference>
<dbReference type="AlphaFoldDB" id="A0A1W1CYZ9"/>
<dbReference type="PANTHER" id="PTHR31157">
    <property type="entry name" value="SCP DOMAIN-CONTAINING PROTEIN"/>
    <property type="match status" value="1"/>
</dbReference>
<dbReference type="EMBL" id="FPHM01000200">
    <property type="protein sequence ID" value="SFV71088.1"/>
    <property type="molecule type" value="Genomic_DNA"/>
</dbReference>
<reference evidence="2" key="1">
    <citation type="submission" date="2016-10" db="EMBL/GenBank/DDBJ databases">
        <authorList>
            <person name="de Groot N.N."/>
        </authorList>
    </citation>
    <scope>NUCLEOTIDE SEQUENCE</scope>
</reference>
<gene>
    <name evidence="2" type="ORF">MNB_SV-13-308</name>
</gene>
<evidence type="ECO:0000259" key="1">
    <source>
        <dbReference type="Pfam" id="PF00188"/>
    </source>
</evidence>
<dbReference type="PANTHER" id="PTHR31157:SF1">
    <property type="entry name" value="SCP DOMAIN-CONTAINING PROTEIN"/>
    <property type="match status" value="1"/>
</dbReference>
<name>A0A1W1CYZ9_9ZZZZ</name>
<proteinExistence type="predicted"/>
<organism evidence="2">
    <name type="scientific">hydrothermal vent metagenome</name>
    <dbReference type="NCBI Taxonomy" id="652676"/>
    <lineage>
        <taxon>unclassified sequences</taxon>
        <taxon>metagenomes</taxon>
        <taxon>ecological metagenomes</taxon>
    </lineage>
</organism>
<dbReference type="InterPro" id="IPR014044">
    <property type="entry name" value="CAP_dom"/>
</dbReference>
<feature type="domain" description="SCP" evidence="1">
    <location>
        <begin position="54"/>
        <end position="170"/>
    </location>
</feature>
<accession>A0A1W1CYZ9</accession>
<protein>
    <submittedName>
        <fullName evidence="2">Putative periplasmic protein</fullName>
    </submittedName>
</protein>
<dbReference type="SUPFAM" id="SSF55797">
    <property type="entry name" value="PR-1-like"/>
    <property type="match status" value="1"/>
</dbReference>